<evidence type="ECO:0000313" key="2">
    <source>
        <dbReference type="Proteomes" id="UP000214746"/>
    </source>
</evidence>
<comment type="caution">
    <text evidence="1">The sequence shown here is derived from an EMBL/GenBank/DDBJ whole genome shotgun (WGS) entry which is preliminary data.</text>
</comment>
<protein>
    <recommendedName>
        <fullName evidence="3">Aminodeoxychorismate lyase</fullName>
    </recommendedName>
</protein>
<evidence type="ECO:0008006" key="3">
    <source>
        <dbReference type="Google" id="ProtNLM"/>
    </source>
</evidence>
<keyword evidence="2" id="KW-1185">Reference proteome</keyword>
<dbReference type="Gene3D" id="3.30.1490.480">
    <property type="entry name" value="Endolytic murein transglycosylase"/>
    <property type="match status" value="1"/>
</dbReference>
<dbReference type="EMBL" id="NHRJ02000001">
    <property type="protein sequence ID" value="PZE22425.1"/>
    <property type="molecule type" value="Genomic_DNA"/>
</dbReference>
<sequence length="165" mass="17778">MRNNKSLLHGLGAGLISGAVLLQLMDAAADARQTPIDVGSTPPVAEMDKEQLREAASQYYQVIEKDVTIYTQAQLDEQLQQLAQQQAASSQAVASQTVKEIHVYISNGMTASQVGELLTRSGIIADRTAFEEAMAKRQLNYKIVAGVYAFQPPAELSQVIAAITS</sequence>
<gene>
    <name evidence="1" type="ORF">CBW46_001175</name>
</gene>
<organism evidence="1 2">
    <name type="scientific">Paenibacillus xerothermodurans</name>
    <dbReference type="NCBI Taxonomy" id="1977292"/>
    <lineage>
        <taxon>Bacteria</taxon>
        <taxon>Bacillati</taxon>
        <taxon>Bacillota</taxon>
        <taxon>Bacilli</taxon>
        <taxon>Bacillales</taxon>
        <taxon>Paenibacillaceae</taxon>
        <taxon>Paenibacillus</taxon>
    </lineage>
</organism>
<accession>A0A2W1NS88</accession>
<name>A0A2W1NS88_PAEXE</name>
<dbReference type="AlphaFoldDB" id="A0A2W1NS88"/>
<reference evidence="1" key="1">
    <citation type="submission" date="2018-06" db="EMBL/GenBank/DDBJ databases">
        <title>Paenibacillus xerothermodurans sp. nov. an extremely dry heat resistant spore forming bacterium isolated from the soil of Cape Canaveral, Florida.</title>
        <authorList>
            <person name="Seuylemezian A."/>
            <person name="Kaur N."/>
            <person name="Patil P."/>
            <person name="Patil P."/>
            <person name="Mayilraj S."/>
            <person name="Vaishampayan P."/>
        </authorList>
    </citation>
    <scope>NUCLEOTIDE SEQUENCE [LARGE SCALE GENOMIC DNA]</scope>
    <source>
        <strain evidence="1">ATCC 27380</strain>
    </source>
</reference>
<proteinExistence type="predicted"/>
<dbReference type="OrthoDB" id="2617768at2"/>
<evidence type="ECO:0000313" key="1">
    <source>
        <dbReference type="EMBL" id="PZE22425.1"/>
    </source>
</evidence>
<dbReference type="RefSeq" id="WP_089198196.1">
    <property type="nucleotide sequence ID" value="NZ_NHRJ02000001.1"/>
</dbReference>
<dbReference type="Proteomes" id="UP000214746">
    <property type="component" value="Unassembled WGS sequence"/>
</dbReference>